<comment type="caution">
    <text evidence="6">The sequence shown here is derived from an EMBL/GenBank/DDBJ whole genome shotgun (WGS) entry which is preliminary data.</text>
</comment>
<keyword evidence="4" id="KW-0507">mRNA processing</keyword>
<evidence type="ECO:0000256" key="5">
    <source>
        <dbReference type="SAM" id="MobiDB-lite"/>
    </source>
</evidence>
<evidence type="ECO:0000256" key="2">
    <source>
        <dbReference type="ARBA" id="ARBA00008778"/>
    </source>
</evidence>
<evidence type="ECO:0000256" key="3">
    <source>
        <dbReference type="ARBA" id="ARBA00022490"/>
    </source>
</evidence>
<protein>
    <submittedName>
        <fullName evidence="6">mRNA-decapping enzyme</fullName>
    </submittedName>
</protein>
<dbReference type="GO" id="GO:0006397">
    <property type="term" value="P:mRNA processing"/>
    <property type="evidence" value="ECO:0007669"/>
    <property type="project" value="UniProtKB-KW"/>
</dbReference>
<dbReference type="AlphaFoldDB" id="A0AAW2ZBT6"/>
<dbReference type="CDD" id="cd09804">
    <property type="entry name" value="Dcp1"/>
    <property type="match status" value="1"/>
</dbReference>
<proteinExistence type="inferred from homology"/>
<feature type="compositionally biased region" description="Polar residues" evidence="5">
    <location>
        <begin position="228"/>
        <end position="240"/>
    </location>
</feature>
<dbReference type="GO" id="GO:0000290">
    <property type="term" value="P:deadenylation-dependent decapping of nuclear-transcribed mRNA"/>
    <property type="evidence" value="ECO:0007669"/>
    <property type="project" value="InterPro"/>
</dbReference>
<keyword evidence="3" id="KW-0963">Cytoplasm</keyword>
<feature type="region of interest" description="Disordered" evidence="5">
    <location>
        <begin position="207"/>
        <end position="265"/>
    </location>
</feature>
<sequence>MNTPSDEESHVKDIKMKMTLSVLKRQDDTVLSIIQTFEHAVMYKYTNDEWHKMNVEGPMFVVERVPYARSRYRFVVLNRKSTEKYHEDITPDLEIQLQLPYVMYLHKADPEDHNDQDQIYGVWFYNNVQSFDFAGLIGRLSGSGAANIPPTFPQQHLTESQPVPAPSVAADEASLHLKAALGIHPPTSPQPTNPLELIVKQNGISFNNNFDVRNQPQPREQQQQPTQVNHAASTTLLQLINPQPTNNHHTNQHQHHQQHPVQQEHLSGAIKELLPPSKLLEGDALQSLLKQDQEPTREEFTESLIRLIKYDEEYSESVYKMFLLMRKFGSL</sequence>
<dbReference type="GO" id="GO:0003729">
    <property type="term" value="F:mRNA binding"/>
    <property type="evidence" value="ECO:0007669"/>
    <property type="project" value="TreeGrafter"/>
</dbReference>
<dbReference type="GO" id="GO:0000932">
    <property type="term" value="C:P-body"/>
    <property type="evidence" value="ECO:0007669"/>
    <property type="project" value="TreeGrafter"/>
</dbReference>
<evidence type="ECO:0000256" key="1">
    <source>
        <dbReference type="ARBA" id="ARBA00004496"/>
    </source>
</evidence>
<evidence type="ECO:0000256" key="4">
    <source>
        <dbReference type="ARBA" id="ARBA00022664"/>
    </source>
</evidence>
<dbReference type="InterPro" id="IPR011993">
    <property type="entry name" value="PH-like_dom_sf"/>
</dbReference>
<dbReference type="InterPro" id="IPR010334">
    <property type="entry name" value="Dcp1"/>
</dbReference>
<dbReference type="GO" id="GO:0031087">
    <property type="term" value="P:deadenylation-independent decapping of nuclear-transcribed mRNA"/>
    <property type="evidence" value="ECO:0007669"/>
    <property type="project" value="TreeGrafter"/>
</dbReference>
<dbReference type="Gene3D" id="2.30.29.30">
    <property type="entry name" value="Pleckstrin-homology domain (PH domain)/Phosphotyrosine-binding domain (PTB)"/>
    <property type="match status" value="1"/>
</dbReference>
<accession>A0AAW2ZBT6</accession>
<dbReference type="Proteomes" id="UP001431209">
    <property type="component" value="Unassembled WGS sequence"/>
</dbReference>
<dbReference type="PANTHER" id="PTHR16290">
    <property type="entry name" value="TRANSCRIPTION FACTOR SMIF DECAPPING ENZYME DCP1"/>
    <property type="match status" value="1"/>
</dbReference>
<name>A0AAW2ZBT6_9EUKA</name>
<dbReference type="PANTHER" id="PTHR16290:SF0">
    <property type="entry name" value="DECAPPING PROTEIN 1, ISOFORM A"/>
    <property type="match status" value="1"/>
</dbReference>
<evidence type="ECO:0000313" key="6">
    <source>
        <dbReference type="EMBL" id="KAL0486360.1"/>
    </source>
</evidence>
<dbReference type="GO" id="GO:0008047">
    <property type="term" value="F:enzyme activator activity"/>
    <property type="evidence" value="ECO:0007669"/>
    <property type="project" value="InterPro"/>
</dbReference>
<feature type="compositionally biased region" description="Low complexity" evidence="5">
    <location>
        <begin position="215"/>
        <end position="227"/>
    </location>
</feature>
<dbReference type="Pfam" id="PF06058">
    <property type="entry name" value="DCP1"/>
    <property type="match status" value="1"/>
</dbReference>
<comment type="similarity">
    <text evidence="2">Belongs to the DCP1 family.</text>
</comment>
<dbReference type="SUPFAM" id="SSF50729">
    <property type="entry name" value="PH domain-like"/>
    <property type="match status" value="1"/>
</dbReference>
<keyword evidence="7" id="KW-1185">Reference proteome</keyword>
<comment type="subcellular location">
    <subcellularLocation>
        <location evidence="1">Cytoplasm</location>
    </subcellularLocation>
</comment>
<evidence type="ECO:0000313" key="7">
    <source>
        <dbReference type="Proteomes" id="UP001431209"/>
    </source>
</evidence>
<organism evidence="6 7">
    <name type="scientific">Acrasis kona</name>
    <dbReference type="NCBI Taxonomy" id="1008807"/>
    <lineage>
        <taxon>Eukaryota</taxon>
        <taxon>Discoba</taxon>
        <taxon>Heterolobosea</taxon>
        <taxon>Tetramitia</taxon>
        <taxon>Eutetramitia</taxon>
        <taxon>Acrasidae</taxon>
        <taxon>Acrasis</taxon>
    </lineage>
</organism>
<gene>
    <name evidence="6" type="ORF">AKO1_001998</name>
</gene>
<reference evidence="6 7" key="1">
    <citation type="submission" date="2024-03" db="EMBL/GenBank/DDBJ databases">
        <title>The Acrasis kona genome and developmental transcriptomes reveal deep origins of eukaryotic multicellular pathways.</title>
        <authorList>
            <person name="Sheikh S."/>
            <person name="Fu C.-J."/>
            <person name="Brown M.W."/>
            <person name="Baldauf S.L."/>
        </authorList>
    </citation>
    <scope>NUCLEOTIDE SEQUENCE [LARGE SCALE GENOMIC DNA]</scope>
    <source>
        <strain evidence="6 7">ATCC MYA-3509</strain>
    </source>
</reference>
<dbReference type="EMBL" id="JAOPGA020001225">
    <property type="protein sequence ID" value="KAL0486360.1"/>
    <property type="molecule type" value="Genomic_DNA"/>
</dbReference>